<keyword evidence="7 10" id="KW-0460">Magnesium</keyword>
<dbReference type="InterPro" id="IPR027368">
    <property type="entry name" value="MnmE_dom2"/>
</dbReference>
<evidence type="ECO:0000256" key="2">
    <source>
        <dbReference type="ARBA" id="ARBA00022490"/>
    </source>
</evidence>
<dbReference type="Proteomes" id="UP000462363">
    <property type="component" value="Unassembled WGS sequence"/>
</dbReference>
<dbReference type="CDD" id="cd04164">
    <property type="entry name" value="trmE"/>
    <property type="match status" value="1"/>
</dbReference>
<feature type="binding site" evidence="10">
    <location>
        <position position="233"/>
    </location>
    <ligand>
        <name>K(+)</name>
        <dbReference type="ChEBI" id="CHEBI:29103"/>
    </ligand>
</feature>
<dbReference type="GO" id="GO:0003924">
    <property type="term" value="F:GTPase activity"/>
    <property type="evidence" value="ECO:0007669"/>
    <property type="project" value="UniProtKB-UniRule"/>
</dbReference>
<feature type="binding site" evidence="10">
    <location>
        <position position="237"/>
    </location>
    <ligand>
        <name>Mg(2+)</name>
        <dbReference type="ChEBI" id="CHEBI:18420"/>
    </ligand>
</feature>
<feature type="binding site" evidence="10">
    <location>
        <position position="258"/>
    </location>
    <ligand>
        <name>Mg(2+)</name>
        <dbReference type="ChEBI" id="CHEBI:18420"/>
    </ligand>
</feature>
<evidence type="ECO:0000256" key="11">
    <source>
        <dbReference type="RuleBase" id="RU003313"/>
    </source>
</evidence>
<dbReference type="Gene3D" id="1.20.120.430">
    <property type="entry name" value="tRNA modification GTPase MnmE domain 2"/>
    <property type="match status" value="1"/>
</dbReference>
<feature type="binding site" evidence="10">
    <location>
        <begin position="233"/>
        <end position="238"/>
    </location>
    <ligand>
        <name>GTP</name>
        <dbReference type="ChEBI" id="CHEBI:37565"/>
    </ligand>
</feature>
<feature type="binding site" evidence="10">
    <location>
        <position position="88"/>
    </location>
    <ligand>
        <name>(6S)-5-formyl-5,6,7,8-tetrahydrofolate</name>
        <dbReference type="ChEBI" id="CHEBI:57457"/>
    </ligand>
</feature>
<dbReference type="Pfam" id="PF12631">
    <property type="entry name" value="MnmE_helical"/>
    <property type="match status" value="1"/>
</dbReference>
<dbReference type="Gene3D" id="3.30.1360.120">
    <property type="entry name" value="Probable tRNA modification gtpase trme, domain 1"/>
    <property type="match status" value="1"/>
</dbReference>
<protein>
    <recommendedName>
        <fullName evidence="10">tRNA modification GTPase MnmE</fullName>
        <ecNumber evidence="10">3.6.-.-</ecNumber>
    </recommendedName>
</protein>
<evidence type="ECO:0000256" key="7">
    <source>
        <dbReference type="ARBA" id="ARBA00022842"/>
    </source>
</evidence>
<dbReference type="PANTHER" id="PTHR42714:SF2">
    <property type="entry name" value="TRNA MODIFICATION GTPASE GTPBP3, MITOCHONDRIAL"/>
    <property type="match status" value="1"/>
</dbReference>
<dbReference type="InterPro" id="IPR004520">
    <property type="entry name" value="GTPase_MnmE"/>
</dbReference>
<dbReference type="FunFam" id="3.40.50.300:FF:000494">
    <property type="entry name" value="tRNA modification GTPase MnmE"/>
    <property type="match status" value="1"/>
</dbReference>
<comment type="function">
    <text evidence="10">Exhibits a very high intrinsic GTPase hydrolysis rate. Involved in the addition of a carboxymethylaminomethyl (cmnm) group at the wobble position (U34) of certain tRNAs, forming tRNA-cmnm(5)s(2)U34.</text>
</comment>
<evidence type="ECO:0000256" key="1">
    <source>
        <dbReference type="ARBA" id="ARBA00011043"/>
    </source>
</evidence>
<comment type="subunit">
    <text evidence="10">Homodimer. Heterotetramer of two MnmE and two MnmG subunits.</text>
</comment>
<keyword evidence="9 10" id="KW-0342">GTP-binding</keyword>
<evidence type="ECO:0000256" key="9">
    <source>
        <dbReference type="ARBA" id="ARBA00023134"/>
    </source>
</evidence>
<dbReference type="GO" id="GO:0030488">
    <property type="term" value="P:tRNA methylation"/>
    <property type="evidence" value="ECO:0007669"/>
    <property type="project" value="TreeGrafter"/>
</dbReference>
<dbReference type="GO" id="GO:0005525">
    <property type="term" value="F:GTP binding"/>
    <property type="evidence" value="ECO:0007669"/>
    <property type="project" value="UniProtKB-UniRule"/>
</dbReference>
<evidence type="ECO:0000256" key="5">
    <source>
        <dbReference type="ARBA" id="ARBA00022741"/>
    </source>
</evidence>
<dbReference type="PRINTS" id="PR00449">
    <property type="entry name" value="RASTRNSFRMNG"/>
</dbReference>
<dbReference type="EC" id="3.6.-.-" evidence="10"/>
<evidence type="ECO:0000313" key="14">
    <source>
        <dbReference type="Proteomes" id="UP000462363"/>
    </source>
</evidence>
<dbReference type="NCBIfam" id="NF003661">
    <property type="entry name" value="PRK05291.1-3"/>
    <property type="match status" value="1"/>
</dbReference>
<dbReference type="InterPro" id="IPR027417">
    <property type="entry name" value="P-loop_NTPase"/>
</dbReference>
<dbReference type="GO" id="GO:0046872">
    <property type="term" value="F:metal ion binding"/>
    <property type="evidence" value="ECO:0007669"/>
    <property type="project" value="UniProtKB-KW"/>
</dbReference>
<evidence type="ECO:0000313" key="13">
    <source>
        <dbReference type="EMBL" id="MSS41392.1"/>
    </source>
</evidence>
<dbReference type="InterPro" id="IPR031168">
    <property type="entry name" value="G_TrmE"/>
</dbReference>
<dbReference type="HAMAP" id="MF_00379">
    <property type="entry name" value="GTPase_MnmE"/>
    <property type="match status" value="1"/>
</dbReference>
<proteinExistence type="inferred from homology"/>
<accession>A0A844F4T8</accession>
<dbReference type="SUPFAM" id="SSF52540">
    <property type="entry name" value="P-loop containing nucleoside triphosphate hydrolases"/>
    <property type="match status" value="1"/>
</dbReference>
<feature type="binding site" evidence="10">
    <location>
        <position position="25"/>
    </location>
    <ligand>
        <name>(6S)-5-formyl-5,6,7,8-tetrahydrofolate</name>
        <dbReference type="ChEBI" id="CHEBI:57457"/>
    </ligand>
</feature>
<gene>
    <name evidence="10 13" type="primary">mnmE</name>
    <name evidence="10" type="synonym">trmE</name>
    <name evidence="13" type="ORF">FYJ37_13845</name>
</gene>
<dbReference type="RefSeq" id="WP_154323311.1">
    <property type="nucleotide sequence ID" value="NZ_CAMAAA010000040.1"/>
</dbReference>
<dbReference type="PROSITE" id="PS51709">
    <property type="entry name" value="G_TRME"/>
    <property type="match status" value="1"/>
</dbReference>
<feature type="binding site" evidence="10">
    <location>
        <position position="257"/>
    </location>
    <ligand>
        <name>K(+)</name>
        <dbReference type="ChEBI" id="CHEBI:29103"/>
    </ligand>
</feature>
<sequence length="471" mass="52366">MNNHYDTTIAAISTAMSNAGIGIVRMSGCDAFDIADRVYKGKKNKKLSQQQTHTIHYGYITDRGKEIDEVLVMIMRSPHSYTGEDTIEINCHGGVYIVKKILELLIENGARPAQPGEFTKRAFLNGRLDLSQAEAVGDLIVSQNEYALQSSINQLKGSIKNKINNIRKEIIYHTAFIETALDDPEHISVDEYGEELESVVRKLRNDIEKLLRTCDDGRLIKEGIQTVILGKPNAGKSSLLNVLLGQDKAIVTEIAGTTRDVLEEHINLQGVSLNIMDTAGIRDTKDVVEKIGVEKAKSHADKADLIIYVIDASTELDENDYEILSLIKGKPSIILLNKSDLDMIVTKEKVQEAYFASNPAKKSGEPIPIIEISAKNKQGIDELEEKLKDIFFEGNLSFNDEIYITNIRHKTALQDAYNALERVTESIDAGMPEDFYSIDLMDAYESLGSITGETIGEDLVNEIFSKFCMGK</sequence>
<dbReference type="InterPro" id="IPR025867">
    <property type="entry name" value="MnmE_helical"/>
</dbReference>
<dbReference type="AlphaFoldDB" id="A0A844F4T8"/>
<name>A0A844F4T8_CLOSV</name>
<evidence type="ECO:0000259" key="12">
    <source>
        <dbReference type="PROSITE" id="PS51709"/>
    </source>
</evidence>
<dbReference type="Gene3D" id="3.40.50.300">
    <property type="entry name" value="P-loop containing nucleotide triphosphate hydrolases"/>
    <property type="match status" value="1"/>
</dbReference>
<dbReference type="EMBL" id="VUMB01000034">
    <property type="protein sequence ID" value="MSS41392.1"/>
    <property type="molecule type" value="Genomic_DNA"/>
</dbReference>
<dbReference type="Pfam" id="PF01926">
    <property type="entry name" value="MMR_HSR1"/>
    <property type="match status" value="1"/>
</dbReference>
<feature type="binding site" evidence="10">
    <location>
        <position position="254"/>
    </location>
    <ligand>
        <name>K(+)</name>
        <dbReference type="ChEBI" id="CHEBI:29103"/>
    </ligand>
</feature>
<dbReference type="FunFam" id="3.30.1360.120:FF:000003">
    <property type="entry name" value="tRNA modification GTPase MnmE"/>
    <property type="match status" value="1"/>
</dbReference>
<keyword evidence="2 10" id="KW-0963">Cytoplasm</keyword>
<feature type="binding site" evidence="10">
    <location>
        <position position="252"/>
    </location>
    <ligand>
        <name>K(+)</name>
        <dbReference type="ChEBI" id="CHEBI:29103"/>
    </ligand>
</feature>
<evidence type="ECO:0000256" key="3">
    <source>
        <dbReference type="ARBA" id="ARBA00022694"/>
    </source>
</evidence>
<feature type="binding site" evidence="10">
    <location>
        <begin position="277"/>
        <end position="280"/>
    </location>
    <ligand>
        <name>GTP</name>
        <dbReference type="ChEBI" id="CHEBI:37565"/>
    </ligand>
</feature>
<dbReference type="InterPro" id="IPR005225">
    <property type="entry name" value="Small_GTP-bd"/>
</dbReference>
<dbReference type="GO" id="GO:0002098">
    <property type="term" value="P:tRNA wobble uridine modification"/>
    <property type="evidence" value="ECO:0007669"/>
    <property type="project" value="TreeGrafter"/>
</dbReference>
<dbReference type="NCBIfam" id="TIGR00231">
    <property type="entry name" value="small_GTP"/>
    <property type="match status" value="1"/>
</dbReference>
<keyword evidence="8 10" id="KW-0630">Potassium</keyword>
<dbReference type="CDD" id="cd14858">
    <property type="entry name" value="TrmE_N"/>
    <property type="match status" value="1"/>
</dbReference>
<keyword evidence="6 10" id="KW-0378">Hydrolase</keyword>
<keyword evidence="3 10" id="KW-0819">tRNA processing</keyword>
<keyword evidence="5 10" id="KW-0547">Nucleotide-binding</keyword>
<dbReference type="Pfam" id="PF10396">
    <property type="entry name" value="TrmE_N"/>
    <property type="match status" value="1"/>
</dbReference>
<dbReference type="InterPro" id="IPR027266">
    <property type="entry name" value="TrmE/GcvT-like"/>
</dbReference>
<keyword evidence="4 10" id="KW-0479">Metal-binding</keyword>
<organism evidence="13 14">
    <name type="scientific">Clostridium scindens (strain JCM 10418 / VPI 12708)</name>
    <dbReference type="NCBI Taxonomy" id="29347"/>
    <lineage>
        <taxon>Bacteria</taxon>
        <taxon>Bacillati</taxon>
        <taxon>Bacillota</taxon>
        <taxon>Clostridia</taxon>
        <taxon>Lachnospirales</taxon>
        <taxon>Lachnospiraceae</taxon>
    </lineage>
</organism>
<comment type="subcellular location">
    <subcellularLocation>
        <location evidence="10">Cytoplasm</location>
    </subcellularLocation>
</comment>
<feature type="binding site" evidence="10">
    <location>
        <begin position="252"/>
        <end position="258"/>
    </location>
    <ligand>
        <name>GTP</name>
        <dbReference type="ChEBI" id="CHEBI:37565"/>
    </ligand>
</feature>
<dbReference type="NCBIfam" id="TIGR00450">
    <property type="entry name" value="mnmE_trmE_thdF"/>
    <property type="match status" value="1"/>
</dbReference>
<comment type="similarity">
    <text evidence="1 10 11">Belongs to the TRAFAC class TrmE-Era-EngA-EngB-Septin-like GTPase superfamily. TrmE GTPase family.</text>
</comment>
<reference evidence="13 14" key="1">
    <citation type="submission" date="2019-08" db="EMBL/GenBank/DDBJ databases">
        <title>In-depth cultivation of the pig gut microbiome towards novel bacterial diversity and tailored functional studies.</title>
        <authorList>
            <person name="Wylensek D."/>
            <person name="Hitch T.C.A."/>
            <person name="Clavel T."/>
        </authorList>
    </citation>
    <scope>NUCLEOTIDE SEQUENCE [LARGE SCALE GENOMIC DNA]</scope>
    <source>
        <strain evidence="13 14">BL-389-WT-3D</strain>
    </source>
</reference>
<evidence type="ECO:0000256" key="8">
    <source>
        <dbReference type="ARBA" id="ARBA00022958"/>
    </source>
</evidence>
<evidence type="ECO:0000256" key="10">
    <source>
        <dbReference type="HAMAP-Rule" id="MF_00379"/>
    </source>
</evidence>
<dbReference type="GO" id="GO:0042802">
    <property type="term" value="F:identical protein binding"/>
    <property type="evidence" value="ECO:0007669"/>
    <property type="project" value="UniProtKB-ARBA"/>
</dbReference>
<dbReference type="InterPro" id="IPR018948">
    <property type="entry name" value="GTP-bd_TrmE_N"/>
</dbReference>
<feature type="binding site" evidence="10">
    <location>
        <position position="471"/>
    </location>
    <ligand>
        <name>(6S)-5-formyl-5,6,7,8-tetrahydrofolate</name>
        <dbReference type="ChEBI" id="CHEBI:57457"/>
    </ligand>
</feature>
<feature type="domain" description="TrmE-type G" evidence="12">
    <location>
        <begin position="223"/>
        <end position="392"/>
    </location>
</feature>
<dbReference type="InterPro" id="IPR006073">
    <property type="entry name" value="GTP-bd"/>
</dbReference>
<dbReference type="GO" id="GO:0005829">
    <property type="term" value="C:cytosol"/>
    <property type="evidence" value="ECO:0007669"/>
    <property type="project" value="TreeGrafter"/>
</dbReference>
<dbReference type="PANTHER" id="PTHR42714">
    <property type="entry name" value="TRNA MODIFICATION GTPASE GTPBP3"/>
    <property type="match status" value="1"/>
</dbReference>
<comment type="caution">
    <text evidence="10">Lacks conserved residue(s) required for the propagation of feature annotation.</text>
</comment>
<feature type="binding site" evidence="10">
    <location>
        <position position="127"/>
    </location>
    <ligand>
        <name>(6S)-5-formyl-5,6,7,8-tetrahydrofolate</name>
        <dbReference type="ChEBI" id="CHEBI:57457"/>
    </ligand>
</feature>
<comment type="cofactor">
    <cofactor evidence="10">
        <name>K(+)</name>
        <dbReference type="ChEBI" id="CHEBI:29103"/>
    </cofactor>
    <text evidence="10">Binds 1 potassium ion per subunit.</text>
</comment>
<evidence type="ECO:0000256" key="4">
    <source>
        <dbReference type="ARBA" id="ARBA00022723"/>
    </source>
</evidence>
<comment type="caution">
    <text evidence="13">The sequence shown here is derived from an EMBL/GenBank/DDBJ whole genome shotgun (WGS) entry which is preliminary data.</text>
</comment>
<evidence type="ECO:0000256" key="6">
    <source>
        <dbReference type="ARBA" id="ARBA00022801"/>
    </source>
</evidence>